<dbReference type="EMBL" id="CAJNOQ010002665">
    <property type="protein sequence ID" value="CAF0971848.1"/>
    <property type="molecule type" value="Genomic_DNA"/>
</dbReference>
<accession>A0A814EJ58</accession>
<name>A0A814EJ58_9BILA</name>
<dbReference type="Proteomes" id="UP000677228">
    <property type="component" value="Unassembled WGS sequence"/>
</dbReference>
<dbReference type="Proteomes" id="UP000681722">
    <property type="component" value="Unassembled WGS sequence"/>
</dbReference>
<evidence type="ECO:0000313" key="4">
    <source>
        <dbReference type="EMBL" id="CAF3744858.1"/>
    </source>
</evidence>
<sequence>MSNIFIIQSTFYNYQTCQEISHFFWLSTSGTYKTFFYDVQLTFSSCFNYNTKLKLNYYNKILCYCANTSKYISNYRVKDNFDDYLFSTDEKFDSSTNVCQLNLNNRFKCLTTSDCIERQTMLSNDENIR</sequence>
<evidence type="ECO:0000313" key="3">
    <source>
        <dbReference type="EMBL" id="CAF3739046.1"/>
    </source>
</evidence>
<gene>
    <name evidence="2" type="ORF">GPM918_LOCUS12280</name>
    <name evidence="1" type="ORF">OVA965_LOCUS12917</name>
    <name evidence="4" type="ORF">SRO942_LOCUS12281</name>
    <name evidence="3" type="ORF">TMI583_LOCUS12922</name>
</gene>
<reference evidence="2" key="1">
    <citation type="submission" date="2021-02" db="EMBL/GenBank/DDBJ databases">
        <authorList>
            <person name="Nowell W R."/>
        </authorList>
    </citation>
    <scope>NUCLEOTIDE SEQUENCE</scope>
</reference>
<proteinExistence type="predicted"/>
<dbReference type="EMBL" id="CAJOBC010002665">
    <property type="protein sequence ID" value="CAF3744858.1"/>
    <property type="molecule type" value="Genomic_DNA"/>
</dbReference>
<dbReference type="EMBL" id="CAJOBA010005293">
    <property type="protein sequence ID" value="CAF3739046.1"/>
    <property type="molecule type" value="Genomic_DNA"/>
</dbReference>
<evidence type="ECO:0000313" key="2">
    <source>
        <dbReference type="EMBL" id="CAF0971848.1"/>
    </source>
</evidence>
<organism evidence="2 5">
    <name type="scientific">Didymodactylos carnosus</name>
    <dbReference type="NCBI Taxonomy" id="1234261"/>
    <lineage>
        <taxon>Eukaryota</taxon>
        <taxon>Metazoa</taxon>
        <taxon>Spiralia</taxon>
        <taxon>Gnathifera</taxon>
        <taxon>Rotifera</taxon>
        <taxon>Eurotatoria</taxon>
        <taxon>Bdelloidea</taxon>
        <taxon>Philodinida</taxon>
        <taxon>Philodinidae</taxon>
        <taxon>Didymodactylos</taxon>
    </lineage>
</organism>
<dbReference type="Proteomes" id="UP000682733">
    <property type="component" value="Unassembled WGS sequence"/>
</dbReference>
<evidence type="ECO:0000313" key="1">
    <source>
        <dbReference type="EMBL" id="CAF0967333.1"/>
    </source>
</evidence>
<evidence type="ECO:0000313" key="5">
    <source>
        <dbReference type="Proteomes" id="UP000663829"/>
    </source>
</evidence>
<dbReference type="EMBL" id="CAJNOK010005286">
    <property type="protein sequence ID" value="CAF0967333.1"/>
    <property type="molecule type" value="Genomic_DNA"/>
</dbReference>
<keyword evidence="5" id="KW-1185">Reference proteome</keyword>
<protein>
    <submittedName>
        <fullName evidence="2">Uncharacterized protein</fullName>
    </submittedName>
</protein>
<dbReference type="Proteomes" id="UP000663829">
    <property type="component" value="Unassembled WGS sequence"/>
</dbReference>
<comment type="caution">
    <text evidence="2">The sequence shown here is derived from an EMBL/GenBank/DDBJ whole genome shotgun (WGS) entry which is preliminary data.</text>
</comment>
<dbReference type="AlphaFoldDB" id="A0A814EJ58"/>